<dbReference type="InterPro" id="IPR003891">
    <property type="entry name" value="Initiation_fac_eIF4g_MI"/>
</dbReference>
<dbReference type="EMBL" id="JAUSTZ010000006">
    <property type="protein sequence ID" value="MDQ0226637.1"/>
    <property type="molecule type" value="Genomic_DNA"/>
</dbReference>
<sequence>MTFLERITPFLNTEDAVVQEFILHALHDYSETDRKTIELLIKEANQNEEKRATILLYLSVDPNHEELVRLLTDGIHQSSSEYRQLYIQLLKDLNPNIVWKNKDALEPYFSKDEWQLFDLLVNGTREDVKREYANILIKLEAEQAFDGVLYKQAKKIALTLVENNWITEAEIAKSVEGNIEKQWFDYDGKLAIYMISLIKSARFIPQLVPLLVRDDDVLLEEVAAALISLQSDEVVAAVSPYLLKEESYLYATSIIENIKSDYAIDVLRKAYHQVEDDENKEMIIEALAHHVSPKAEPEINDYVSKRPVTFYYSLAELAYSYYQLIGTSHPLFDEWVETIEEERNAPNDIAELSVNVEKVGRNDPCPCGSGKKYKKCCL</sequence>
<evidence type="ECO:0000259" key="1">
    <source>
        <dbReference type="PROSITE" id="PS51366"/>
    </source>
</evidence>
<dbReference type="RefSeq" id="WP_095300329.1">
    <property type="nucleotide sequence ID" value="NZ_CADEPK010000031.1"/>
</dbReference>
<evidence type="ECO:0000313" key="3">
    <source>
        <dbReference type="Proteomes" id="UP001232245"/>
    </source>
</evidence>
<keyword evidence="3" id="KW-1185">Reference proteome</keyword>
<organism evidence="2 3">
    <name type="scientific">Metabacillus niabensis</name>
    <dbReference type="NCBI Taxonomy" id="324854"/>
    <lineage>
        <taxon>Bacteria</taxon>
        <taxon>Bacillati</taxon>
        <taxon>Bacillota</taxon>
        <taxon>Bacilli</taxon>
        <taxon>Bacillales</taxon>
        <taxon>Bacillaceae</taxon>
        <taxon>Metabacillus</taxon>
    </lineage>
</organism>
<name>A0ABT9Z333_9BACI</name>
<dbReference type="Proteomes" id="UP001232245">
    <property type="component" value="Unassembled WGS sequence"/>
</dbReference>
<dbReference type="Pfam" id="PF02810">
    <property type="entry name" value="SEC-C"/>
    <property type="match status" value="1"/>
</dbReference>
<proteinExistence type="predicted"/>
<reference evidence="2 3" key="1">
    <citation type="submission" date="2023-07" db="EMBL/GenBank/DDBJ databases">
        <title>Genomic Encyclopedia of Type Strains, Phase IV (KMG-IV): sequencing the most valuable type-strain genomes for metagenomic binning, comparative biology and taxonomic classification.</title>
        <authorList>
            <person name="Goeker M."/>
        </authorList>
    </citation>
    <scope>NUCLEOTIDE SEQUENCE [LARGE SCALE GENOMIC DNA]</scope>
    <source>
        <strain evidence="2 3">DSM 17723</strain>
    </source>
</reference>
<accession>A0ABT9Z333</accession>
<dbReference type="SUPFAM" id="SSF103642">
    <property type="entry name" value="Sec-C motif"/>
    <property type="match status" value="1"/>
</dbReference>
<evidence type="ECO:0000313" key="2">
    <source>
        <dbReference type="EMBL" id="MDQ0226637.1"/>
    </source>
</evidence>
<dbReference type="SUPFAM" id="SSF48371">
    <property type="entry name" value="ARM repeat"/>
    <property type="match status" value="1"/>
</dbReference>
<feature type="domain" description="MI" evidence="1">
    <location>
        <begin position="32"/>
        <end position="155"/>
    </location>
</feature>
<dbReference type="PROSITE" id="PS51366">
    <property type="entry name" value="MI"/>
    <property type="match status" value="1"/>
</dbReference>
<comment type="caution">
    <text evidence="2">The sequence shown here is derived from an EMBL/GenBank/DDBJ whole genome shotgun (WGS) entry which is preliminary data.</text>
</comment>
<dbReference type="InterPro" id="IPR016024">
    <property type="entry name" value="ARM-type_fold"/>
</dbReference>
<protein>
    <submittedName>
        <fullName evidence="2">Uncharacterized protein YecA (UPF0149 family)</fullName>
    </submittedName>
</protein>
<dbReference type="Gene3D" id="3.10.450.50">
    <property type="match status" value="1"/>
</dbReference>
<gene>
    <name evidence="2" type="ORF">J2S02_002982</name>
</gene>
<dbReference type="InterPro" id="IPR004027">
    <property type="entry name" value="SEC_C_motif"/>
</dbReference>